<keyword evidence="3" id="KW-0732">Signal</keyword>
<dbReference type="PANTHER" id="PTHR31683">
    <property type="entry name" value="PECTATE LYASE 18-RELATED"/>
    <property type="match status" value="1"/>
</dbReference>
<accession>A0A250JHS4</accession>
<name>A0A250JHS4_9BACT</name>
<dbReference type="AlphaFoldDB" id="A0A250JHS4"/>
<reference evidence="5 6" key="1">
    <citation type="submission" date="2017-06" db="EMBL/GenBank/DDBJ databases">
        <title>Sequencing and comparative analysis of myxobacterial genomes.</title>
        <authorList>
            <person name="Rupp O."/>
            <person name="Goesmann A."/>
            <person name="Sogaard-Andersen L."/>
        </authorList>
    </citation>
    <scope>NUCLEOTIDE SEQUENCE [LARGE SCALE GENOMIC DNA]</scope>
    <source>
        <strain evidence="5 6">DSM 52655</strain>
    </source>
</reference>
<dbReference type="InterPro" id="IPR002022">
    <property type="entry name" value="Pec_lyase"/>
</dbReference>
<protein>
    <submittedName>
        <fullName evidence="5">Pectate lyase</fullName>
    </submittedName>
</protein>
<gene>
    <name evidence="5" type="ORF">CYFUS_008663</name>
</gene>
<keyword evidence="2" id="KW-0624">Polysaccharide degradation</keyword>
<keyword evidence="2" id="KW-0964">Secreted</keyword>
<dbReference type="RefSeq" id="WP_232537149.1">
    <property type="nucleotide sequence ID" value="NZ_CP022098.1"/>
</dbReference>
<dbReference type="GO" id="GO:0030570">
    <property type="term" value="F:pectate lyase activity"/>
    <property type="evidence" value="ECO:0007669"/>
    <property type="project" value="InterPro"/>
</dbReference>
<dbReference type="GO" id="GO:0000272">
    <property type="term" value="P:polysaccharide catabolic process"/>
    <property type="evidence" value="ECO:0007669"/>
    <property type="project" value="UniProtKB-KW"/>
</dbReference>
<organism evidence="5 6">
    <name type="scientific">Cystobacter fuscus</name>
    <dbReference type="NCBI Taxonomy" id="43"/>
    <lineage>
        <taxon>Bacteria</taxon>
        <taxon>Pseudomonadati</taxon>
        <taxon>Myxococcota</taxon>
        <taxon>Myxococcia</taxon>
        <taxon>Myxococcales</taxon>
        <taxon>Cystobacterineae</taxon>
        <taxon>Archangiaceae</taxon>
        <taxon>Cystobacter</taxon>
    </lineage>
</organism>
<feature type="chain" id="PRO_5012693425" evidence="3">
    <location>
        <begin position="25"/>
        <end position="524"/>
    </location>
</feature>
<feature type="signal peptide" evidence="3">
    <location>
        <begin position="1"/>
        <end position="24"/>
    </location>
</feature>
<evidence type="ECO:0000256" key="2">
    <source>
        <dbReference type="RuleBase" id="RU361173"/>
    </source>
</evidence>
<dbReference type="EMBL" id="CP022098">
    <property type="protein sequence ID" value="ATB43183.1"/>
    <property type="molecule type" value="Genomic_DNA"/>
</dbReference>
<dbReference type="InterPro" id="IPR011050">
    <property type="entry name" value="Pectin_lyase_fold/virulence"/>
</dbReference>
<comment type="similarity">
    <text evidence="2">Belongs to the polysaccharide lyase 1 family.</text>
</comment>
<sequence length="524" mass="55652">MRLRSQKQGVVSSAVFLAVALASACGGADSPVTAYDTDSALSAASAPLAVIDAKTLTDTTAPLLLPLSGTRTYSAPVETSSGHEPSNYKAAPVVPSIVPAKSDPTGGVLTFERETAPLEGWHAWARDGAAGKHRQVLVSGGSSAAANRIYTVYTKEQLVNAIREARNEPKIIRVVGHIDFRVDGGVFKEYTSYDDLKSGGSLFIPSNTTLVGIKDANGKPARISGTQLLIGNENANFEVDFKAWVAAGKNPDAFPGWTRNVIVRNLAIDTMWDVNPEDSSNAYADGICVAWAQNVWIDHITLTDLPTPSSMSSDTRHDGGLDVVRGSDYVTISNSYFTIHGKTTLVGNSDAGRQWSDEGRLHVTFTGNHWEGVNSRTPRVRYGQVHIYNNLVTGDTNPSAANGTIPAGAAASDVKFESAIGVGYKADILAENNYYNMKTLKPKEVCGKLVTDHGKGVSFRSSGARFISNKDDAGKPMTATIDVQLQGCDGIPVANLWSPPYSYTLKTADTAKTAVLANVGAGKL</sequence>
<feature type="domain" description="Pectate lyase" evidence="4">
    <location>
        <begin position="145"/>
        <end position="441"/>
    </location>
</feature>
<proteinExistence type="inferred from homology"/>
<dbReference type="KEGG" id="cfus:CYFUS_008663"/>
<keyword evidence="1 2" id="KW-0456">Lyase</keyword>
<dbReference type="GO" id="GO:0005576">
    <property type="term" value="C:extracellular region"/>
    <property type="evidence" value="ECO:0007669"/>
    <property type="project" value="UniProtKB-SubCell"/>
</dbReference>
<evidence type="ECO:0000256" key="3">
    <source>
        <dbReference type="SAM" id="SignalP"/>
    </source>
</evidence>
<dbReference type="Pfam" id="PF00544">
    <property type="entry name" value="Pectate_lyase_4"/>
    <property type="match status" value="1"/>
</dbReference>
<dbReference type="SUPFAM" id="SSF51126">
    <property type="entry name" value="Pectin lyase-like"/>
    <property type="match status" value="1"/>
</dbReference>
<keyword evidence="2" id="KW-0119">Carbohydrate metabolism</keyword>
<dbReference type="SMART" id="SM00656">
    <property type="entry name" value="Amb_all"/>
    <property type="match status" value="1"/>
</dbReference>
<evidence type="ECO:0000313" key="6">
    <source>
        <dbReference type="Proteomes" id="UP000217257"/>
    </source>
</evidence>
<dbReference type="InterPro" id="IPR045032">
    <property type="entry name" value="PEL"/>
</dbReference>
<dbReference type="PANTHER" id="PTHR31683:SF18">
    <property type="entry name" value="PECTATE LYASE 21-RELATED"/>
    <property type="match status" value="1"/>
</dbReference>
<dbReference type="Gene3D" id="2.160.20.10">
    <property type="entry name" value="Single-stranded right-handed beta-helix, Pectin lyase-like"/>
    <property type="match status" value="1"/>
</dbReference>
<comment type="subcellular location">
    <subcellularLocation>
        <location evidence="2">Secreted</location>
    </subcellularLocation>
</comment>
<evidence type="ECO:0000259" key="4">
    <source>
        <dbReference type="SMART" id="SM00656"/>
    </source>
</evidence>
<evidence type="ECO:0000313" key="5">
    <source>
        <dbReference type="EMBL" id="ATB43183.1"/>
    </source>
</evidence>
<dbReference type="InterPro" id="IPR012334">
    <property type="entry name" value="Pectin_lyas_fold"/>
</dbReference>
<dbReference type="Proteomes" id="UP000217257">
    <property type="component" value="Chromosome"/>
</dbReference>
<evidence type="ECO:0000256" key="1">
    <source>
        <dbReference type="ARBA" id="ARBA00023239"/>
    </source>
</evidence>
<dbReference type="PROSITE" id="PS51257">
    <property type="entry name" value="PROKAR_LIPOPROTEIN"/>
    <property type="match status" value="1"/>
</dbReference>